<evidence type="ECO:0000313" key="11">
    <source>
        <dbReference type="Proteomes" id="UP000007801"/>
    </source>
</evidence>
<dbReference type="FunFam" id="3.30.160.60:FF:001102">
    <property type="entry name" value="Transcription factor IIIA"/>
    <property type="match status" value="1"/>
</dbReference>
<feature type="region of interest" description="Disordered" evidence="8">
    <location>
        <begin position="689"/>
        <end position="710"/>
    </location>
</feature>
<dbReference type="SUPFAM" id="SSF57667">
    <property type="entry name" value="beta-beta-alpha zinc fingers"/>
    <property type="match status" value="4"/>
</dbReference>
<dbReference type="STRING" id="7217.B3MTX2"/>
<dbReference type="InterPro" id="IPR013087">
    <property type="entry name" value="Znf_C2H2_type"/>
</dbReference>
<evidence type="ECO:0000256" key="5">
    <source>
        <dbReference type="ARBA" id="ARBA00022833"/>
    </source>
</evidence>
<evidence type="ECO:0000256" key="6">
    <source>
        <dbReference type="ARBA" id="ARBA00023242"/>
    </source>
</evidence>
<evidence type="ECO:0000313" key="10">
    <source>
        <dbReference type="EMBL" id="EDV30253.1"/>
    </source>
</evidence>
<feature type="domain" description="C2H2-type" evidence="9">
    <location>
        <begin position="611"/>
        <end position="638"/>
    </location>
</feature>
<dbReference type="Pfam" id="PF00096">
    <property type="entry name" value="zf-C2H2"/>
    <property type="match status" value="3"/>
</dbReference>
<keyword evidence="3" id="KW-0677">Repeat</keyword>
<evidence type="ECO:0000256" key="4">
    <source>
        <dbReference type="ARBA" id="ARBA00022771"/>
    </source>
</evidence>
<dbReference type="AlphaFoldDB" id="B3MTX2"/>
<evidence type="ECO:0000259" key="9">
    <source>
        <dbReference type="PROSITE" id="PS50157"/>
    </source>
</evidence>
<evidence type="ECO:0000256" key="1">
    <source>
        <dbReference type="ARBA" id="ARBA00004123"/>
    </source>
</evidence>
<keyword evidence="2" id="KW-0479">Metal-binding</keyword>
<feature type="region of interest" description="Disordered" evidence="8">
    <location>
        <begin position="178"/>
        <end position="203"/>
    </location>
</feature>
<evidence type="ECO:0000256" key="7">
    <source>
        <dbReference type="PROSITE-ProRule" id="PRU00042"/>
    </source>
</evidence>
<reference evidence="10 11" key="1">
    <citation type="journal article" date="2007" name="Nature">
        <title>Evolution of genes and genomes on the Drosophila phylogeny.</title>
        <authorList>
            <consortium name="Drosophila 12 Genomes Consortium"/>
            <person name="Clark A.G."/>
            <person name="Eisen M.B."/>
            <person name="Smith D.R."/>
            <person name="Bergman C.M."/>
            <person name="Oliver B."/>
            <person name="Markow T.A."/>
            <person name="Kaufman T.C."/>
            <person name="Kellis M."/>
            <person name="Gelbart W."/>
            <person name="Iyer V.N."/>
            <person name="Pollard D.A."/>
            <person name="Sackton T.B."/>
            <person name="Larracuente A.M."/>
            <person name="Singh N.D."/>
            <person name="Abad J.P."/>
            <person name="Abt D.N."/>
            <person name="Adryan B."/>
            <person name="Aguade M."/>
            <person name="Akashi H."/>
            <person name="Anderson W.W."/>
            <person name="Aquadro C.F."/>
            <person name="Ardell D.H."/>
            <person name="Arguello R."/>
            <person name="Artieri C.G."/>
            <person name="Barbash D.A."/>
            <person name="Barker D."/>
            <person name="Barsanti P."/>
            <person name="Batterham P."/>
            <person name="Batzoglou S."/>
            <person name="Begun D."/>
            <person name="Bhutkar A."/>
            <person name="Blanco E."/>
            <person name="Bosak S.A."/>
            <person name="Bradley R.K."/>
            <person name="Brand A.D."/>
            <person name="Brent M.R."/>
            <person name="Brooks A.N."/>
            <person name="Brown R.H."/>
            <person name="Butlin R.K."/>
            <person name="Caggese C."/>
            <person name="Calvi B.R."/>
            <person name="Bernardo de Carvalho A."/>
            <person name="Caspi A."/>
            <person name="Castrezana S."/>
            <person name="Celniker S.E."/>
            <person name="Chang J.L."/>
            <person name="Chapple C."/>
            <person name="Chatterji S."/>
            <person name="Chinwalla A."/>
            <person name="Civetta A."/>
            <person name="Clifton S.W."/>
            <person name="Comeron J.M."/>
            <person name="Costello J.C."/>
            <person name="Coyne J.A."/>
            <person name="Daub J."/>
            <person name="David R.G."/>
            <person name="Delcher A.L."/>
            <person name="Delehaunty K."/>
            <person name="Do C.B."/>
            <person name="Ebling H."/>
            <person name="Edwards K."/>
            <person name="Eickbush T."/>
            <person name="Evans J.D."/>
            <person name="Filipski A."/>
            <person name="Findeiss S."/>
            <person name="Freyhult E."/>
            <person name="Fulton L."/>
            <person name="Fulton R."/>
            <person name="Garcia A.C."/>
            <person name="Gardiner A."/>
            <person name="Garfield D.A."/>
            <person name="Garvin B.E."/>
            <person name="Gibson G."/>
            <person name="Gilbert D."/>
            <person name="Gnerre S."/>
            <person name="Godfrey J."/>
            <person name="Good R."/>
            <person name="Gotea V."/>
            <person name="Gravely B."/>
            <person name="Greenberg A.J."/>
            <person name="Griffiths-Jones S."/>
            <person name="Gross S."/>
            <person name="Guigo R."/>
            <person name="Gustafson E.A."/>
            <person name="Haerty W."/>
            <person name="Hahn M.W."/>
            <person name="Halligan D.L."/>
            <person name="Halpern A.L."/>
            <person name="Halter G.M."/>
            <person name="Han M.V."/>
            <person name="Heger A."/>
            <person name="Hillier L."/>
            <person name="Hinrichs A.S."/>
            <person name="Holmes I."/>
            <person name="Hoskins R.A."/>
            <person name="Hubisz M.J."/>
            <person name="Hultmark D."/>
            <person name="Huntley M.A."/>
            <person name="Jaffe D.B."/>
            <person name="Jagadeeshan S."/>
            <person name="Jeck W.R."/>
            <person name="Johnson J."/>
            <person name="Jones C.D."/>
            <person name="Jordan W.C."/>
            <person name="Karpen G.H."/>
            <person name="Kataoka E."/>
            <person name="Keightley P.D."/>
            <person name="Kheradpour P."/>
            <person name="Kirkness E.F."/>
            <person name="Koerich L.B."/>
            <person name="Kristiansen K."/>
            <person name="Kudrna D."/>
            <person name="Kulathinal R.J."/>
            <person name="Kumar S."/>
            <person name="Kwok R."/>
            <person name="Lander E."/>
            <person name="Langley C.H."/>
            <person name="Lapoint R."/>
            <person name="Lazzaro B.P."/>
            <person name="Lee S.J."/>
            <person name="Levesque L."/>
            <person name="Li R."/>
            <person name="Lin C.F."/>
            <person name="Lin M.F."/>
            <person name="Lindblad-Toh K."/>
            <person name="Llopart A."/>
            <person name="Long M."/>
            <person name="Low L."/>
            <person name="Lozovsky E."/>
            <person name="Lu J."/>
            <person name="Luo M."/>
            <person name="Machado C.A."/>
            <person name="Makalowski W."/>
            <person name="Marzo M."/>
            <person name="Matsuda M."/>
            <person name="Matzkin L."/>
            <person name="McAllister B."/>
            <person name="McBride C.S."/>
            <person name="McKernan B."/>
            <person name="McKernan K."/>
            <person name="Mendez-Lago M."/>
            <person name="Minx P."/>
            <person name="Mollenhauer M.U."/>
            <person name="Montooth K."/>
            <person name="Mount S.M."/>
            <person name="Mu X."/>
            <person name="Myers E."/>
            <person name="Negre B."/>
            <person name="Newfeld S."/>
            <person name="Nielsen R."/>
            <person name="Noor M.A."/>
            <person name="O'Grady P."/>
            <person name="Pachter L."/>
            <person name="Papaceit M."/>
            <person name="Parisi M.J."/>
            <person name="Parisi M."/>
            <person name="Parts L."/>
            <person name="Pedersen J.S."/>
            <person name="Pesole G."/>
            <person name="Phillippy A.M."/>
            <person name="Ponting C.P."/>
            <person name="Pop M."/>
            <person name="Porcelli D."/>
            <person name="Powell J.R."/>
            <person name="Prohaska S."/>
            <person name="Pruitt K."/>
            <person name="Puig M."/>
            <person name="Quesneville H."/>
            <person name="Ram K.R."/>
            <person name="Rand D."/>
            <person name="Rasmussen M.D."/>
            <person name="Reed L.K."/>
            <person name="Reenan R."/>
            <person name="Reily A."/>
            <person name="Remington K.A."/>
            <person name="Rieger T.T."/>
            <person name="Ritchie M.G."/>
            <person name="Robin C."/>
            <person name="Rogers Y.H."/>
            <person name="Rohde C."/>
            <person name="Rozas J."/>
            <person name="Rubenfield M.J."/>
            <person name="Ruiz A."/>
            <person name="Russo S."/>
            <person name="Salzberg S.L."/>
            <person name="Sanchez-Gracia A."/>
            <person name="Saranga D.J."/>
            <person name="Sato H."/>
            <person name="Schaeffer S.W."/>
            <person name="Schatz M.C."/>
            <person name="Schlenke T."/>
            <person name="Schwartz R."/>
            <person name="Segarra C."/>
            <person name="Singh R.S."/>
            <person name="Sirot L."/>
            <person name="Sirota M."/>
            <person name="Sisneros N.B."/>
            <person name="Smith C.D."/>
            <person name="Smith T.F."/>
            <person name="Spieth J."/>
            <person name="Stage D.E."/>
            <person name="Stark A."/>
            <person name="Stephan W."/>
            <person name="Strausberg R.L."/>
            <person name="Strempel S."/>
            <person name="Sturgill D."/>
            <person name="Sutton G."/>
            <person name="Sutton G.G."/>
            <person name="Tao W."/>
            <person name="Teichmann S."/>
            <person name="Tobari Y.N."/>
            <person name="Tomimura Y."/>
            <person name="Tsolas J.M."/>
            <person name="Valente V.L."/>
            <person name="Venter E."/>
            <person name="Venter J.C."/>
            <person name="Vicario S."/>
            <person name="Vieira F.G."/>
            <person name="Vilella A.J."/>
            <person name="Villasante A."/>
            <person name="Walenz B."/>
            <person name="Wang J."/>
            <person name="Wasserman M."/>
            <person name="Watts T."/>
            <person name="Wilson D."/>
            <person name="Wilson R.K."/>
            <person name="Wing R.A."/>
            <person name="Wolfner M.F."/>
            <person name="Wong A."/>
            <person name="Wong G.K."/>
            <person name="Wu C.I."/>
            <person name="Wu G."/>
            <person name="Yamamoto D."/>
            <person name="Yang H.P."/>
            <person name="Yang S.P."/>
            <person name="Yorke J.A."/>
            <person name="Yoshida K."/>
            <person name="Zdobnov E."/>
            <person name="Zhang P."/>
            <person name="Zhang Y."/>
            <person name="Zimin A.V."/>
            <person name="Baldwin J."/>
            <person name="Abdouelleil A."/>
            <person name="Abdulkadir J."/>
            <person name="Abebe A."/>
            <person name="Abera B."/>
            <person name="Abreu J."/>
            <person name="Acer S.C."/>
            <person name="Aftuck L."/>
            <person name="Alexander A."/>
            <person name="An P."/>
            <person name="Anderson E."/>
            <person name="Anderson S."/>
            <person name="Arachi H."/>
            <person name="Azer M."/>
            <person name="Bachantsang P."/>
            <person name="Barry A."/>
            <person name="Bayul T."/>
            <person name="Berlin A."/>
            <person name="Bessette D."/>
            <person name="Bloom T."/>
            <person name="Blye J."/>
            <person name="Boguslavskiy L."/>
            <person name="Bonnet C."/>
            <person name="Boukhgalter B."/>
            <person name="Bourzgui I."/>
            <person name="Brown A."/>
            <person name="Cahill P."/>
            <person name="Channer S."/>
            <person name="Cheshatsang Y."/>
            <person name="Chuda L."/>
            <person name="Citroen M."/>
            <person name="Collymore A."/>
            <person name="Cooke P."/>
            <person name="Costello M."/>
            <person name="D'Aco K."/>
            <person name="Daza R."/>
            <person name="De Haan G."/>
            <person name="DeGray S."/>
            <person name="DeMaso C."/>
            <person name="Dhargay N."/>
            <person name="Dooley K."/>
            <person name="Dooley E."/>
            <person name="Doricent M."/>
            <person name="Dorje P."/>
            <person name="Dorjee K."/>
            <person name="Dupes A."/>
            <person name="Elong R."/>
            <person name="Falk J."/>
            <person name="Farina A."/>
            <person name="Faro S."/>
            <person name="Ferguson D."/>
            <person name="Fisher S."/>
            <person name="Foley C.D."/>
            <person name="Franke A."/>
            <person name="Friedrich D."/>
            <person name="Gadbois L."/>
            <person name="Gearin G."/>
            <person name="Gearin C.R."/>
            <person name="Giannoukos G."/>
            <person name="Goode T."/>
            <person name="Graham J."/>
            <person name="Grandbois E."/>
            <person name="Grewal S."/>
            <person name="Gyaltsen K."/>
            <person name="Hafez N."/>
            <person name="Hagos B."/>
            <person name="Hall J."/>
            <person name="Henson C."/>
            <person name="Hollinger A."/>
            <person name="Honan T."/>
            <person name="Huard M.D."/>
            <person name="Hughes L."/>
            <person name="Hurhula B."/>
            <person name="Husby M.E."/>
            <person name="Kamat A."/>
            <person name="Kanga B."/>
            <person name="Kashin S."/>
            <person name="Khazanovich D."/>
            <person name="Kisner P."/>
            <person name="Lance K."/>
            <person name="Lara M."/>
            <person name="Lee W."/>
            <person name="Lennon N."/>
            <person name="Letendre F."/>
            <person name="LeVine R."/>
            <person name="Lipovsky A."/>
            <person name="Liu X."/>
            <person name="Liu J."/>
            <person name="Liu S."/>
            <person name="Lokyitsang T."/>
            <person name="Lokyitsang Y."/>
            <person name="Lubonja R."/>
            <person name="Lui A."/>
            <person name="MacDonald P."/>
            <person name="Magnisalis V."/>
            <person name="Maru K."/>
            <person name="Matthews C."/>
            <person name="McCusker W."/>
            <person name="McDonough S."/>
            <person name="Mehta T."/>
            <person name="Meldrim J."/>
            <person name="Meneus L."/>
            <person name="Mihai O."/>
            <person name="Mihalev A."/>
            <person name="Mihova T."/>
            <person name="Mittelman R."/>
            <person name="Mlenga V."/>
            <person name="Montmayeur A."/>
            <person name="Mulrain L."/>
            <person name="Navidi A."/>
            <person name="Naylor J."/>
            <person name="Negash T."/>
            <person name="Nguyen T."/>
            <person name="Nguyen N."/>
            <person name="Nicol R."/>
            <person name="Norbu C."/>
            <person name="Norbu N."/>
            <person name="Novod N."/>
            <person name="O'Neill B."/>
            <person name="Osman S."/>
            <person name="Markiewicz E."/>
            <person name="Oyono O.L."/>
            <person name="Patti C."/>
            <person name="Phunkhang P."/>
            <person name="Pierre F."/>
            <person name="Priest M."/>
            <person name="Raghuraman S."/>
            <person name="Rege F."/>
            <person name="Reyes R."/>
            <person name="Rise C."/>
            <person name="Rogov P."/>
            <person name="Ross K."/>
            <person name="Ryan E."/>
            <person name="Settipalli S."/>
            <person name="Shea T."/>
            <person name="Sherpa N."/>
            <person name="Shi L."/>
            <person name="Shih D."/>
            <person name="Sparrow T."/>
            <person name="Spaulding J."/>
            <person name="Stalker J."/>
            <person name="Stange-Thomann N."/>
            <person name="Stavropoulos S."/>
            <person name="Stone C."/>
            <person name="Strader C."/>
            <person name="Tesfaye S."/>
            <person name="Thomson T."/>
            <person name="Thoulutsang Y."/>
            <person name="Thoulutsang D."/>
            <person name="Topham K."/>
            <person name="Topping I."/>
            <person name="Tsamla T."/>
            <person name="Vassiliev H."/>
            <person name="Vo A."/>
            <person name="Wangchuk T."/>
            <person name="Wangdi T."/>
            <person name="Weiand M."/>
            <person name="Wilkinson J."/>
            <person name="Wilson A."/>
            <person name="Yadav S."/>
            <person name="Young G."/>
            <person name="Yu Q."/>
            <person name="Zembek L."/>
            <person name="Zhong D."/>
            <person name="Zimmer A."/>
            <person name="Zwirko Z."/>
            <person name="Jaffe D.B."/>
            <person name="Alvarez P."/>
            <person name="Brockman W."/>
            <person name="Butler J."/>
            <person name="Chin C."/>
            <person name="Gnerre S."/>
            <person name="Grabherr M."/>
            <person name="Kleber M."/>
            <person name="Mauceli E."/>
            <person name="MacCallum I."/>
        </authorList>
    </citation>
    <scope>NUCLEOTIDE SEQUENCE [LARGE SCALE GENOMIC DNA]</scope>
    <source>
        <strain evidence="11">Tucson 14024-0371.13</strain>
    </source>
</reference>
<gene>
    <name evidence="10" type="primary">Dana\GF23040</name>
    <name evidence="10" type="synonym">dana_GLEANR_7571</name>
    <name evidence="10" type="ORF">GF23040</name>
</gene>
<dbReference type="FunFam" id="3.30.160.60:FF:000446">
    <property type="entry name" value="Zinc finger protein"/>
    <property type="match status" value="1"/>
</dbReference>
<feature type="domain" description="C2H2-type" evidence="9">
    <location>
        <begin position="373"/>
        <end position="400"/>
    </location>
</feature>
<dbReference type="SMART" id="SM00355">
    <property type="entry name" value="ZnF_C2H2"/>
    <property type="match status" value="10"/>
</dbReference>
<dbReference type="GO" id="GO:0000977">
    <property type="term" value="F:RNA polymerase II transcription regulatory region sequence-specific DNA binding"/>
    <property type="evidence" value="ECO:0007669"/>
    <property type="project" value="TreeGrafter"/>
</dbReference>
<feature type="compositionally biased region" description="Pro residues" evidence="8">
    <location>
        <begin position="186"/>
        <end position="197"/>
    </location>
</feature>
<proteinExistence type="predicted"/>
<keyword evidence="6" id="KW-0539">Nucleus</keyword>
<dbReference type="OrthoDB" id="3437960at2759"/>
<dbReference type="GO" id="GO:0008270">
    <property type="term" value="F:zinc ion binding"/>
    <property type="evidence" value="ECO:0007669"/>
    <property type="project" value="UniProtKB-KW"/>
</dbReference>
<evidence type="ECO:0000256" key="3">
    <source>
        <dbReference type="ARBA" id="ARBA00022737"/>
    </source>
</evidence>
<dbReference type="PANTHER" id="PTHR24379">
    <property type="entry name" value="KRAB AND ZINC FINGER DOMAIN-CONTAINING"/>
    <property type="match status" value="1"/>
</dbReference>
<dbReference type="KEGG" id="dan:6505686"/>
<feature type="domain" description="C2H2-type" evidence="9">
    <location>
        <begin position="524"/>
        <end position="551"/>
    </location>
</feature>
<dbReference type="InterPro" id="IPR036236">
    <property type="entry name" value="Znf_C2H2_sf"/>
</dbReference>
<dbReference type="GeneID" id="6505686"/>
<protein>
    <recommendedName>
        <fullName evidence="9">C2H2-type domain-containing protein</fullName>
    </recommendedName>
</protein>
<feature type="domain" description="C2H2-type" evidence="9">
    <location>
        <begin position="240"/>
        <end position="263"/>
    </location>
</feature>
<dbReference type="PROSITE" id="PS00028">
    <property type="entry name" value="ZINC_FINGER_C2H2_1"/>
    <property type="match status" value="10"/>
</dbReference>
<name>B3MTX2_DROAN</name>
<dbReference type="GO" id="GO:0005634">
    <property type="term" value="C:nucleus"/>
    <property type="evidence" value="ECO:0007669"/>
    <property type="project" value="UniProtKB-SubCell"/>
</dbReference>
<dbReference type="eggNOG" id="KOG1721">
    <property type="taxonomic scope" value="Eukaryota"/>
</dbReference>
<dbReference type="HOGENOM" id="CLU_341096_0_0_1"/>
<dbReference type="FunCoup" id="B3MTX2">
    <property type="interactions" value="70"/>
</dbReference>
<sequence length="826" mass="93178">MSNADLSSIKTEVRGEYTLAEIEVDMETELNPDDLQPGATVLASNEGDGILEQIVSHEELSKFFTATPSATIQMPTEVVVQRTLADPALKQILQEADGKPDFDPQAEQMKIRDFLAGVTNNKMTTEESVFQASRANAAAISASRVKCPQCYGQFDAMSIQNHICEPEERKPVCEIASVHQEKPQPSSVPTPPAPPSKPGSERVIQENQIRLRRYMKDEMKYDLTTGIDSSRGRKSNKGPNECTMCDRKFVHASGLVRHMEKHALDLIPSQTSLQPHTAPAAGLHVVVKCNACGRVFYDPQVALNHGLVHFPELPRITEEEAGNQGSSAGGAAFNFKQLMLEGEKLVAAFAAEQQKAKRLDQKLFSTLILGSVLQCEFCEYVFADISDLLLHSAAHISERRFECTACDISMSTAKEASVHFQTDCNFMRESLRSLNVSLSRFFVCNVCEVKFSNTDLLQEHRYTSYHYFPRLNENGKRLLLPCEFCEVNFEFAHEIQSHNEEKHLNKKKREKETRNTGSGRLRQYLCDICGKSYTQSSHLWQHLRFHQGVKPFVCQEENCDRKFTIRPDLNDHIRKCHTGERPYHCLVCGKRFLTGSVFYQHRLIHRGERRYECDECGKRFYRADALKNHQRIHTGEKPYSCLFCTKTFRQRGDRDKHIRARHAHLDANSRLMMQMQKFQLESAAAAAALKAKQEKEQHGEDDTDDGNSVAVGSMEGADEAGDPAMEIQYAMSDQQDAMVCVPIDELNANNYIVQQYVQAMPMDAGSEQQMVVYEEPTSSMISIFDPETAQPPMQESNISLLQGGENAKVVVVKNDPSQPLFSDSYM</sequence>
<dbReference type="Proteomes" id="UP000007801">
    <property type="component" value="Unassembled WGS sequence"/>
</dbReference>
<feature type="domain" description="C2H2-type" evidence="9">
    <location>
        <begin position="639"/>
        <end position="667"/>
    </location>
</feature>
<dbReference type="Gene3D" id="3.30.160.60">
    <property type="entry name" value="Classic Zinc Finger"/>
    <property type="match status" value="7"/>
</dbReference>
<evidence type="ECO:0000256" key="8">
    <source>
        <dbReference type="SAM" id="MobiDB-lite"/>
    </source>
</evidence>
<dbReference type="GO" id="GO:0000981">
    <property type="term" value="F:DNA-binding transcription factor activity, RNA polymerase II-specific"/>
    <property type="evidence" value="ECO:0007669"/>
    <property type="project" value="TreeGrafter"/>
</dbReference>
<keyword evidence="11" id="KW-1185">Reference proteome</keyword>
<dbReference type="FunFam" id="3.30.160.60:FF:001498">
    <property type="entry name" value="Zinc finger protein 404"/>
    <property type="match status" value="1"/>
</dbReference>
<feature type="domain" description="C2H2-type" evidence="9">
    <location>
        <begin position="552"/>
        <end position="582"/>
    </location>
</feature>
<dbReference type="PhylomeDB" id="B3MTX2"/>
<dbReference type="FunFam" id="3.30.160.60:FF:000100">
    <property type="entry name" value="Zinc finger 45-like"/>
    <property type="match status" value="1"/>
</dbReference>
<dbReference type="EMBL" id="CH902623">
    <property type="protein sequence ID" value="EDV30253.1"/>
    <property type="molecule type" value="Genomic_DNA"/>
</dbReference>
<accession>B3MTX2</accession>
<feature type="compositionally biased region" description="Basic and acidic residues" evidence="8">
    <location>
        <begin position="691"/>
        <end position="700"/>
    </location>
</feature>
<keyword evidence="5" id="KW-0862">Zinc</keyword>
<dbReference type="PROSITE" id="PS50157">
    <property type="entry name" value="ZINC_FINGER_C2H2_2"/>
    <property type="match status" value="9"/>
</dbReference>
<dbReference type="InParanoid" id="B3MTX2"/>
<feature type="domain" description="C2H2-type" evidence="9">
    <location>
        <begin position="583"/>
        <end position="610"/>
    </location>
</feature>
<keyword evidence="4 7" id="KW-0863">Zinc-finger</keyword>
<feature type="domain" description="C2H2-type" evidence="9">
    <location>
        <begin position="287"/>
        <end position="314"/>
    </location>
</feature>
<dbReference type="OMA" id="EHRYTSY"/>
<feature type="domain" description="C2H2-type" evidence="9">
    <location>
        <begin position="442"/>
        <end position="471"/>
    </location>
</feature>
<dbReference type="FunFam" id="3.30.160.60:FF:000202">
    <property type="entry name" value="Zinc finger protein 574"/>
    <property type="match status" value="1"/>
</dbReference>
<dbReference type="GO" id="GO:0032502">
    <property type="term" value="P:developmental process"/>
    <property type="evidence" value="ECO:0007669"/>
    <property type="project" value="UniProtKB-ARBA"/>
</dbReference>
<organism evidence="10 11">
    <name type="scientific">Drosophila ananassae</name>
    <name type="common">Fruit fly</name>
    <dbReference type="NCBI Taxonomy" id="7217"/>
    <lineage>
        <taxon>Eukaryota</taxon>
        <taxon>Metazoa</taxon>
        <taxon>Ecdysozoa</taxon>
        <taxon>Arthropoda</taxon>
        <taxon>Hexapoda</taxon>
        <taxon>Insecta</taxon>
        <taxon>Pterygota</taxon>
        <taxon>Neoptera</taxon>
        <taxon>Endopterygota</taxon>
        <taxon>Diptera</taxon>
        <taxon>Brachycera</taxon>
        <taxon>Muscomorpha</taxon>
        <taxon>Ephydroidea</taxon>
        <taxon>Drosophilidae</taxon>
        <taxon>Drosophila</taxon>
        <taxon>Sophophora</taxon>
    </lineage>
</organism>
<dbReference type="PANTHER" id="PTHR24379:SF127">
    <property type="entry name" value="BLOODY FINGERS-RELATED"/>
    <property type="match status" value="1"/>
</dbReference>
<evidence type="ECO:0000256" key="2">
    <source>
        <dbReference type="ARBA" id="ARBA00022723"/>
    </source>
</evidence>
<comment type="subcellular location">
    <subcellularLocation>
        <location evidence="1">Nucleus</location>
    </subcellularLocation>
</comment>